<keyword evidence="1" id="KW-0472">Membrane</keyword>
<keyword evidence="1" id="KW-0812">Transmembrane</keyword>
<dbReference type="EMBL" id="MN740916">
    <property type="protein sequence ID" value="QHU17580.1"/>
    <property type="molecule type" value="Genomic_DNA"/>
</dbReference>
<sequence length="183" mass="21611">MYTYNVPANSKYNIFEKYDTLFITLRGVFFALILFCASFLSPYIGCNYQFILKTRPSVRYLLLFLVIYFSVNLVNPNMKNVEHPIYAIMRSLFVFMVFILMNKVPIMTIITIMVFFALLVLASRYHAYYKQDDLNRNENQQMNLDILEIVQWVLVISIFVLLLISVFNKDKKYASITLDKCHT</sequence>
<feature type="transmembrane region" description="Helical" evidence="1">
    <location>
        <begin position="84"/>
        <end position="101"/>
    </location>
</feature>
<reference evidence="2" key="1">
    <citation type="journal article" date="2020" name="Nature">
        <title>Giant virus diversity and host interactions through global metagenomics.</title>
        <authorList>
            <person name="Schulz F."/>
            <person name="Roux S."/>
            <person name="Paez-Espino D."/>
            <person name="Jungbluth S."/>
            <person name="Walsh D.A."/>
            <person name="Denef V.J."/>
            <person name="McMahon K.D."/>
            <person name="Konstantinidis K.T."/>
            <person name="Eloe-Fadrosh E.A."/>
            <person name="Kyrpides N.C."/>
            <person name="Woyke T."/>
        </authorList>
    </citation>
    <scope>NUCLEOTIDE SEQUENCE</scope>
    <source>
        <strain evidence="2">GVMAG-S-3300012919-55</strain>
    </source>
</reference>
<evidence type="ECO:0000313" key="2">
    <source>
        <dbReference type="EMBL" id="QHU17580.1"/>
    </source>
</evidence>
<evidence type="ECO:0000256" key="1">
    <source>
        <dbReference type="SAM" id="Phobius"/>
    </source>
</evidence>
<organism evidence="2">
    <name type="scientific">viral metagenome</name>
    <dbReference type="NCBI Taxonomy" id="1070528"/>
    <lineage>
        <taxon>unclassified sequences</taxon>
        <taxon>metagenomes</taxon>
        <taxon>organismal metagenomes</taxon>
    </lineage>
</organism>
<feature type="transmembrane region" description="Helical" evidence="1">
    <location>
        <begin position="60"/>
        <end position="78"/>
    </location>
</feature>
<feature type="transmembrane region" description="Helical" evidence="1">
    <location>
        <begin position="20"/>
        <end position="40"/>
    </location>
</feature>
<protein>
    <submittedName>
        <fullName evidence="2">Uncharacterized protein</fullName>
    </submittedName>
</protein>
<dbReference type="AlphaFoldDB" id="A0A6C0KLP3"/>
<accession>A0A6C0KLP3</accession>
<name>A0A6C0KLP3_9ZZZZ</name>
<keyword evidence="1" id="KW-1133">Transmembrane helix</keyword>
<feature type="transmembrane region" description="Helical" evidence="1">
    <location>
        <begin position="149"/>
        <end position="167"/>
    </location>
</feature>
<proteinExistence type="predicted"/>
<feature type="transmembrane region" description="Helical" evidence="1">
    <location>
        <begin position="108"/>
        <end position="129"/>
    </location>
</feature>